<comment type="caution">
    <text evidence="2">The sequence shown here is derived from an EMBL/GenBank/DDBJ whole genome shotgun (WGS) entry which is preliminary data.</text>
</comment>
<gene>
    <name evidence="2" type="ORF">Pgy4_36737</name>
</gene>
<organism evidence="2 3">
    <name type="scientific">Pseudomonas savastanoi pv. glycinea str. race 4</name>
    <dbReference type="NCBI Taxonomy" id="875330"/>
    <lineage>
        <taxon>Bacteria</taxon>
        <taxon>Pseudomonadati</taxon>
        <taxon>Pseudomonadota</taxon>
        <taxon>Gammaproteobacteria</taxon>
        <taxon>Pseudomonadales</taxon>
        <taxon>Pseudomonadaceae</taxon>
        <taxon>Pseudomonas</taxon>
    </lineage>
</organism>
<keyword evidence="1" id="KW-1133">Transmembrane helix</keyword>
<dbReference type="Proteomes" id="UP000005466">
    <property type="component" value="Unassembled WGS sequence"/>
</dbReference>
<keyword evidence="1" id="KW-0812">Transmembrane</keyword>
<sequence>PCASKANKKAGERFDAQEASATRTNNLSITATLLIAVLGVVVTLLTIRSILAAIGGEPDAVATI</sequence>
<evidence type="ECO:0000313" key="3">
    <source>
        <dbReference type="Proteomes" id="UP000005466"/>
    </source>
</evidence>
<keyword evidence="1" id="KW-0472">Membrane</keyword>
<dbReference type="EMBL" id="ADWY01002826">
    <property type="protein sequence ID" value="EGH18518.1"/>
    <property type="molecule type" value="Genomic_DNA"/>
</dbReference>
<reference evidence="2 3" key="1">
    <citation type="journal article" date="2011" name="PLoS Pathog.">
        <title>Dynamic evolution of pathogenicity revealed by sequencing and comparative genomics of 19 Pseudomonas syringae isolates.</title>
        <authorList>
            <person name="Baltrus D.A."/>
            <person name="Nishimura M.T."/>
            <person name="Romanchuk A."/>
            <person name="Chang J.H."/>
            <person name="Mukhtar M.S."/>
            <person name="Cherkis K."/>
            <person name="Roach J."/>
            <person name="Grant S.R."/>
            <person name="Jones C.D."/>
            <person name="Dangl J.L."/>
        </authorList>
    </citation>
    <scope>NUCLEOTIDE SEQUENCE [LARGE SCALE GENOMIC DNA]</scope>
    <source>
        <strain evidence="3">race 4</strain>
    </source>
</reference>
<dbReference type="AlphaFoldDB" id="F3CGX6"/>
<proteinExistence type="predicted"/>
<evidence type="ECO:0000256" key="1">
    <source>
        <dbReference type="SAM" id="Phobius"/>
    </source>
</evidence>
<feature type="non-terminal residue" evidence="2">
    <location>
        <position position="1"/>
    </location>
</feature>
<feature type="transmembrane region" description="Helical" evidence="1">
    <location>
        <begin position="27"/>
        <end position="47"/>
    </location>
</feature>
<protein>
    <submittedName>
        <fullName evidence="2">Methyl-accepting chemotaxis protein</fullName>
    </submittedName>
</protein>
<evidence type="ECO:0000313" key="2">
    <source>
        <dbReference type="EMBL" id="EGH18518.1"/>
    </source>
</evidence>
<name>F3CGX6_PSESG</name>
<feature type="non-terminal residue" evidence="2">
    <location>
        <position position="64"/>
    </location>
</feature>
<accession>F3CGX6</accession>